<evidence type="ECO:0000313" key="3">
    <source>
        <dbReference type="Proteomes" id="UP001501323"/>
    </source>
</evidence>
<dbReference type="Proteomes" id="UP001501323">
    <property type="component" value="Unassembled WGS sequence"/>
</dbReference>
<organism evidence="2 3">
    <name type="scientific">Luteimonas vadosa</name>
    <dbReference type="NCBI Taxonomy" id="1165507"/>
    <lineage>
        <taxon>Bacteria</taxon>
        <taxon>Pseudomonadati</taxon>
        <taxon>Pseudomonadota</taxon>
        <taxon>Gammaproteobacteria</taxon>
        <taxon>Lysobacterales</taxon>
        <taxon>Lysobacteraceae</taxon>
        <taxon>Luteimonas</taxon>
    </lineage>
</organism>
<gene>
    <name evidence="2" type="ORF">GCM10023332_07070</name>
</gene>
<protein>
    <submittedName>
        <fullName evidence="2">Uncharacterized protein</fullName>
    </submittedName>
</protein>
<keyword evidence="3" id="KW-1185">Reference proteome</keyword>
<feature type="compositionally biased region" description="Basic residues" evidence="1">
    <location>
        <begin position="132"/>
        <end position="146"/>
    </location>
</feature>
<proteinExistence type="predicted"/>
<evidence type="ECO:0000256" key="1">
    <source>
        <dbReference type="SAM" id="MobiDB-lite"/>
    </source>
</evidence>
<dbReference type="EMBL" id="BAABJY010000001">
    <property type="protein sequence ID" value="GAA4857872.1"/>
    <property type="molecule type" value="Genomic_DNA"/>
</dbReference>
<reference evidence="3" key="1">
    <citation type="journal article" date="2019" name="Int. J. Syst. Evol. Microbiol.">
        <title>The Global Catalogue of Microorganisms (GCM) 10K type strain sequencing project: providing services to taxonomists for standard genome sequencing and annotation.</title>
        <authorList>
            <consortium name="The Broad Institute Genomics Platform"/>
            <consortium name="The Broad Institute Genome Sequencing Center for Infectious Disease"/>
            <person name="Wu L."/>
            <person name="Ma J."/>
        </authorList>
    </citation>
    <scope>NUCLEOTIDE SEQUENCE [LARGE SCALE GENOMIC DNA]</scope>
    <source>
        <strain evidence="3">JCM 18392</strain>
    </source>
</reference>
<feature type="compositionally biased region" description="Low complexity" evidence="1">
    <location>
        <begin position="102"/>
        <end position="131"/>
    </location>
</feature>
<accession>A0ABP9DSQ4</accession>
<dbReference type="RefSeq" id="WP_345294112.1">
    <property type="nucleotide sequence ID" value="NZ_BAABJY010000001.1"/>
</dbReference>
<evidence type="ECO:0000313" key="2">
    <source>
        <dbReference type="EMBL" id="GAA4857872.1"/>
    </source>
</evidence>
<feature type="compositionally biased region" description="Basic residues" evidence="1">
    <location>
        <begin position="78"/>
        <end position="98"/>
    </location>
</feature>
<sequence length="146" mass="15490">MPVEAALIKPVVDALLLLFRQSSDLRLKRDAAAALREAIRELLLANPDENKAEARIAIAKAAGILSEDVVLAEDMLKKTRASRARTRGKSATGRKRKPSGQASGTATPKTAPKTASKTAKSSLAGKKTNQPAKKKAAKPATKKTPR</sequence>
<feature type="region of interest" description="Disordered" evidence="1">
    <location>
        <begin position="77"/>
        <end position="146"/>
    </location>
</feature>
<comment type="caution">
    <text evidence="2">The sequence shown here is derived from an EMBL/GenBank/DDBJ whole genome shotgun (WGS) entry which is preliminary data.</text>
</comment>
<name>A0ABP9DSQ4_9GAMM</name>